<evidence type="ECO:0000313" key="1">
    <source>
        <dbReference type="EMBL" id="MDU9002761.1"/>
    </source>
</evidence>
<organism evidence="1 2">
    <name type="scientific">Sedimentitalea todarodis</name>
    <dbReference type="NCBI Taxonomy" id="1631240"/>
    <lineage>
        <taxon>Bacteria</taxon>
        <taxon>Pseudomonadati</taxon>
        <taxon>Pseudomonadota</taxon>
        <taxon>Alphaproteobacteria</taxon>
        <taxon>Rhodobacterales</taxon>
        <taxon>Paracoccaceae</taxon>
        <taxon>Sedimentitalea</taxon>
    </lineage>
</organism>
<dbReference type="EMBL" id="JASMWN010000002">
    <property type="protein sequence ID" value="MDU9002761.1"/>
    <property type="molecule type" value="Genomic_DNA"/>
</dbReference>
<keyword evidence="2" id="KW-1185">Reference proteome</keyword>
<dbReference type="RefSeq" id="WP_316773094.1">
    <property type="nucleotide sequence ID" value="NZ_JASMWN010000002.1"/>
</dbReference>
<dbReference type="Proteomes" id="UP001255416">
    <property type="component" value="Unassembled WGS sequence"/>
</dbReference>
<reference evidence="2" key="1">
    <citation type="submission" date="2023-05" db="EMBL/GenBank/DDBJ databases">
        <title>Sedimentitalea sp. nov. JM2-8.</title>
        <authorList>
            <person name="Huang J."/>
        </authorList>
    </citation>
    <scope>NUCLEOTIDE SEQUENCE [LARGE SCALE GENOMIC DNA]</scope>
    <source>
        <strain evidence="2">KHS03</strain>
    </source>
</reference>
<protein>
    <submittedName>
        <fullName evidence="1">Uncharacterized protein</fullName>
    </submittedName>
</protein>
<proteinExistence type="predicted"/>
<comment type="caution">
    <text evidence="1">The sequence shown here is derived from an EMBL/GenBank/DDBJ whole genome shotgun (WGS) entry which is preliminary data.</text>
</comment>
<gene>
    <name evidence="1" type="ORF">QO231_02700</name>
</gene>
<sequence length="230" mass="26440">MSAQSKYMAIASLADRRHPERERIDWQHYEDLANQETDTETTLVFSEMAKSKIVEALDLMARSTLEKSQRVTLEDLKDQTQLIFSMIKDLPDQEILENPDLFGANKELEEVLLQILGHTTSSVDVEKSIPQRTRIFLSYLRNSPQDMTMHLPSSEAMAAYEIREAFKVSGMNIKIRHTRPSSIPEGCEPISAFEKFVFDFILVEVGTDSNARKILYRRLIEADKAVRSKR</sequence>
<accession>A0ABU3V9B9</accession>
<name>A0ABU3V9B9_9RHOB</name>
<evidence type="ECO:0000313" key="2">
    <source>
        <dbReference type="Proteomes" id="UP001255416"/>
    </source>
</evidence>